<name>A0ACB6Z7W3_THEGA</name>
<reference evidence="1" key="1">
    <citation type="submission" date="2019-10" db="EMBL/GenBank/DDBJ databases">
        <authorList>
            <consortium name="DOE Joint Genome Institute"/>
            <person name="Kuo A."/>
            <person name="Miyauchi S."/>
            <person name="Kiss E."/>
            <person name="Drula E."/>
            <person name="Kohler A."/>
            <person name="Sanchez-Garcia M."/>
            <person name="Andreopoulos B."/>
            <person name="Barry K.W."/>
            <person name="Bonito G."/>
            <person name="Buee M."/>
            <person name="Carver A."/>
            <person name="Chen C."/>
            <person name="Cichocki N."/>
            <person name="Clum A."/>
            <person name="Culley D."/>
            <person name="Crous P.W."/>
            <person name="Fauchery L."/>
            <person name="Girlanda M."/>
            <person name="Hayes R."/>
            <person name="Keri Z."/>
            <person name="Labutti K."/>
            <person name="Lipzen A."/>
            <person name="Lombard V."/>
            <person name="Magnuson J."/>
            <person name="Maillard F."/>
            <person name="Morin E."/>
            <person name="Murat C."/>
            <person name="Nolan M."/>
            <person name="Ohm R."/>
            <person name="Pangilinan J."/>
            <person name="Pereira M."/>
            <person name="Perotto S."/>
            <person name="Peter M."/>
            <person name="Riley R."/>
            <person name="Sitrit Y."/>
            <person name="Stielow B."/>
            <person name="Szollosi G."/>
            <person name="Zifcakova L."/>
            <person name="Stursova M."/>
            <person name="Spatafora J.W."/>
            <person name="Tedersoo L."/>
            <person name="Vaario L.-M."/>
            <person name="Yamada A."/>
            <person name="Yan M."/>
            <person name="Wang P."/>
            <person name="Xu J."/>
            <person name="Bruns T."/>
            <person name="Baldrian P."/>
            <person name="Vilgalys R."/>
            <person name="Henrissat B."/>
            <person name="Grigoriev I.V."/>
            <person name="Hibbett D."/>
            <person name="Nagy L.G."/>
            <person name="Martin F.M."/>
        </authorList>
    </citation>
    <scope>NUCLEOTIDE SEQUENCE</scope>
    <source>
        <strain evidence="1">P2</strain>
    </source>
</reference>
<dbReference type="EMBL" id="MU118091">
    <property type="protein sequence ID" value="KAF9645423.1"/>
    <property type="molecule type" value="Genomic_DNA"/>
</dbReference>
<keyword evidence="2" id="KW-1185">Reference proteome</keyword>
<comment type="caution">
    <text evidence="1">The sequence shown here is derived from an EMBL/GenBank/DDBJ whole genome shotgun (WGS) entry which is preliminary data.</text>
</comment>
<sequence>MAMRTAQTSAPTMWTVVQLLPGTEANPQFLVCLRSIFTNIVGSLSPTEEHFPTFFSIKHDNETLPCALVEWYETVGNAPDKAAGMWVIKPEYTADSQRRVAAVVRLPHFRDGVLIHINPPGINRTGTGWEEGFLLAHNRLADGSELMYSYKWALGDPTSANVSRHALATLGISRTEPSTTRSPRISSRVDVPRPHTNGYMVSAHDLNINIRSVGSLKHTWSSKVMTDAISTYVCGSIFLPNIPPLPIATVTWYQTQDPSGKGLRYIYRFFRRSSFQTCGPGADFEHEHQKMTWEANDVHGSFDFVGFTGGVTSYQRVNVTGLV</sequence>
<gene>
    <name evidence="1" type="ORF">BDM02DRAFT_3262935</name>
</gene>
<protein>
    <submittedName>
        <fullName evidence="1">Uncharacterized protein</fullName>
    </submittedName>
</protein>
<proteinExistence type="predicted"/>
<dbReference type="Proteomes" id="UP000886501">
    <property type="component" value="Unassembled WGS sequence"/>
</dbReference>
<evidence type="ECO:0000313" key="2">
    <source>
        <dbReference type="Proteomes" id="UP000886501"/>
    </source>
</evidence>
<reference evidence="1" key="2">
    <citation type="journal article" date="2020" name="Nat. Commun.">
        <title>Large-scale genome sequencing of mycorrhizal fungi provides insights into the early evolution of symbiotic traits.</title>
        <authorList>
            <person name="Miyauchi S."/>
            <person name="Kiss E."/>
            <person name="Kuo A."/>
            <person name="Drula E."/>
            <person name="Kohler A."/>
            <person name="Sanchez-Garcia M."/>
            <person name="Morin E."/>
            <person name="Andreopoulos B."/>
            <person name="Barry K.W."/>
            <person name="Bonito G."/>
            <person name="Buee M."/>
            <person name="Carver A."/>
            <person name="Chen C."/>
            <person name="Cichocki N."/>
            <person name="Clum A."/>
            <person name="Culley D."/>
            <person name="Crous P.W."/>
            <person name="Fauchery L."/>
            <person name="Girlanda M."/>
            <person name="Hayes R.D."/>
            <person name="Keri Z."/>
            <person name="LaButti K."/>
            <person name="Lipzen A."/>
            <person name="Lombard V."/>
            <person name="Magnuson J."/>
            <person name="Maillard F."/>
            <person name="Murat C."/>
            <person name="Nolan M."/>
            <person name="Ohm R.A."/>
            <person name="Pangilinan J."/>
            <person name="Pereira M.F."/>
            <person name="Perotto S."/>
            <person name="Peter M."/>
            <person name="Pfister S."/>
            <person name="Riley R."/>
            <person name="Sitrit Y."/>
            <person name="Stielow J.B."/>
            <person name="Szollosi G."/>
            <person name="Zifcakova L."/>
            <person name="Stursova M."/>
            <person name="Spatafora J.W."/>
            <person name="Tedersoo L."/>
            <person name="Vaario L.M."/>
            <person name="Yamada A."/>
            <person name="Yan M."/>
            <person name="Wang P."/>
            <person name="Xu J."/>
            <person name="Bruns T."/>
            <person name="Baldrian P."/>
            <person name="Vilgalys R."/>
            <person name="Dunand C."/>
            <person name="Henrissat B."/>
            <person name="Grigoriev I.V."/>
            <person name="Hibbett D."/>
            <person name="Nagy L.G."/>
            <person name="Martin F.M."/>
        </authorList>
    </citation>
    <scope>NUCLEOTIDE SEQUENCE</scope>
    <source>
        <strain evidence="1">P2</strain>
    </source>
</reference>
<evidence type="ECO:0000313" key="1">
    <source>
        <dbReference type="EMBL" id="KAF9645423.1"/>
    </source>
</evidence>
<accession>A0ACB6Z7W3</accession>
<organism evidence="1 2">
    <name type="scientific">Thelephora ganbajun</name>
    <name type="common">Ganba fungus</name>
    <dbReference type="NCBI Taxonomy" id="370292"/>
    <lineage>
        <taxon>Eukaryota</taxon>
        <taxon>Fungi</taxon>
        <taxon>Dikarya</taxon>
        <taxon>Basidiomycota</taxon>
        <taxon>Agaricomycotina</taxon>
        <taxon>Agaricomycetes</taxon>
        <taxon>Thelephorales</taxon>
        <taxon>Thelephoraceae</taxon>
        <taxon>Thelephora</taxon>
    </lineage>
</organism>